<organism evidence="3 4">
    <name type="scientific">Roseobacter denitrificans (strain ATCC 33942 / OCh 114)</name>
    <name type="common">Erythrobacter sp. (strain OCh 114)</name>
    <name type="synonym">Roseobacter denitrificans</name>
    <dbReference type="NCBI Taxonomy" id="375451"/>
    <lineage>
        <taxon>Bacteria</taxon>
        <taxon>Pseudomonadati</taxon>
        <taxon>Pseudomonadota</taxon>
        <taxon>Alphaproteobacteria</taxon>
        <taxon>Rhodobacterales</taxon>
        <taxon>Roseobacteraceae</taxon>
        <taxon>Roseobacter</taxon>
    </lineage>
</organism>
<dbReference type="PANTHER" id="PTHR33542">
    <property type="entry name" value="SIROHYDROCHLORIN FERROCHELATASE, CHLOROPLASTIC"/>
    <property type="match status" value="1"/>
</dbReference>
<evidence type="ECO:0000313" key="3">
    <source>
        <dbReference type="EMBL" id="ABG31202.1"/>
    </source>
</evidence>
<dbReference type="AlphaFoldDB" id="Q169Z1"/>
<dbReference type="InterPro" id="IPR002762">
    <property type="entry name" value="CbiX-like"/>
</dbReference>
<dbReference type="eggNOG" id="COG2138">
    <property type="taxonomic scope" value="Bacteria"/>
</dbReference>
<evidence type="ECO:0000313" key="4">
    <source>
        <dbReference type="Proteomes" id="UP000007029"/>
    </source>
</evidence>
<protein>
    <submittedName>
        <fullName evidence="3">CbiX protein, putative</fullName>
    </submittedName>
</protein>
<keyword evidence="1" id="KW-0479">Metal-binding</keyword>
<dbReference type="RefSeq" id="WP_011567822.1">
    <property type="nucleotide sequence ID" value="NC_008209.1"/>
</dbReference>
<dbReference type="GO" id="GO:0016829">
    <property type="term" value="F:lyase activity"/>
    <property type="evidence" value="ECO:0007669"/>
    <property type="project" value="UniProtKB-KW"/>
</dbReference>
<sequence>MFSIRSPFLTAPVIDRPILVVTHGSPSEPAPQEAAVQALAARLNQLLPDTTVRGATLASEGALDRAVRGLERPIVCPWFMSDGWFVKTHLPKRLKAAGLSDWEATAPMGLMPGVARLMCDRIRLRIATLDWQMAQTTVILAAHGSPSSSKPREATEAAARALAAQGAFKAVRPCYVDEPPAIRDVVSAVQGHAIVVPFFAVRAGHVTGDLPEELEAARFNGPVLDPVGTWPETPALALAAITDLFKPECV</sequence>
<keyword evidence="2" id="KW-0456">Lyase</keyword>
<dbReference type="KEGG" id="rde:RD1_1574"/>
<dbReference type="SUPFAM" id="SSF53800">
    <property type="entry name" value="Chelatase"/>
    <property type="match status" value="2"/>
</dbReference>
<proteinExistence type="predicted"/>
<dbReference type="STRING" id="375451.RD1_1574"/>
<evidence type="ECO:0000256" key="2">
    <source>
        <dbReference type="ARBA" id="ARBA00023239"/>
    </source>
</evidence>
<gene>
    <name evidence="3" type="primary">cbiX</name>
    <name evidence="3" type="ordered locus">RD1_1574</name>
</gene>
<dbReference type="Gene3D" id="3.40.50.1400">
    <property type="match status" value="2"/>
</dbReference>
<dbReference type="GO" id="GO:0046872">
    <property type="term" value="F:metal ion binding"/>
    <property type="evidence" value="ECO:0007669"/>
    <property type="project" value="UniProtKB-KW"/>
</dbReference>
<dbReference type="Pfam" id="PF01903">
    <property type="entry name" value="CbiX"/>
    <property type="match status" value="1"/>
</dbReference>
<dbReference type="PANTHER" id="PTHR33542:SF3">
    <property type="entry name" value="SIROHYDROCHLORIN FERROCHELATASE, CHLOROPLASTIC"/>
    <property type="match status" value="1"/>
</dbReference>
<dbReference type="InterPro" id="IPR050963">
    <property type="entry name" value="Sirohydro_Cobaltochel/CbiX"/>
</dbReference>
<accession>Q169Z1</accession>
<name>Q169Z1_ROSDO</name>
<dbReference type="HOGENOM" id="CLU_1146380_0_0_5"/>
<keyword evidence="4" id="KW-1185">Reference proteome</keyword>
<dbReference type="EMBL" id="CP000362">
    <property type="protein sequence ID" value="ABG31202.1"/>
    <property type="molecule type" value="Genomic_DNA"/>
</dbReference>
<dbReference type="Proteomes" id="UP000007029">
    <property type="component" value="Chromosome"/>
</dbReference>
<reference evidence="3 4" key="1">
    <citation type="journal article" date="2007" name="J. Bacteriol.">
        <title>The complete genome sequence of Roseobacter denitrificans reveals a mixotrophic rather than photosynthetic metabolism.</title>
        <authorList>
            <person name="Swingley W.D."/>
            <person name="Sadekar S."/>
            <person name="Mastrian S.D."/>
            <person name="Matthies H.J."/>
            <person name="Hao J."/>
            <person name="Ramos H."/>
            <person name="Acharya C.R."/>
            <person name="Conrad A.L."/>
            <person name="Taylor H.L."/>
            <person name="Dejesa L.C."/>
            <person name="Shah M.K."/>
            <person name="O'huallachain M.E."/>
            <person name="Lince M.T."/>
            <person name="Blankenship R.E."/>
            <person name="Beatty J.T."/>
            <person name="Touchman J.W."/>
        </authorList>
    </citation>
    <scope>NUCLEOTIDE SEQUENCE [LARGE SCALE GENOMIC DNA]</scope>
    <source>
        <strain evidence="4">ATCC 33942 / OCh 114</strain>
    </source>
</reference>
<evidence type="ECO:0000256" key="1">
    <source>
        <dbReference type="ARBA" id="ARBA00022723"/>
    </source>
</evidence>